<gene>
    <name evidence="1" type="ORF">ACFQKD_06310</name>
</gene>
<name>A0ABD5WTN4_9EURY</name>
<dbReference type="RefSeq" id="WP_276238621.1">
    <property type="nucleotide sequence ID" value="NZ_CP119989.1"/>
</dbReference>
<dbReference type="EMBL" id="JBHTAG010000002">
    <property type="protein sequence ID" value="MFC7096914.1"/>
    <property type="molecule type" value="Genomic_DNA"/>
</dbReference>
<dbReference type="GeneID" id="79269191"/>
<keyword evidence="2" id="KW-1185">Reference proteome</keyword>
<comment type="caution">
    <text evidence="1">The sequence shown here is derived from an EMBL/GenBank/DDBJ whole genome shotgun (WGS) entry which is preliminary data.</text>
</comment>
<evidence type="ECO:0000313" key="1">
    <source>
        <dbReference type="EMBL" id="MFC7096914.1"/>
    </source>
</evidence>
<dbReference type="AlphaFoldDB" id="A0ABD5WTN4"/>
<proteinExistence type="predicted"/>
<dbReference type="Proteomes" id="UP001596388">
    <property type="component" value="Unassembled WGS sequence"/>
</dbReference>
<protein>
    <submittedName>
        <fullName evidence="1">Uncharacterized protein</fullName>
    </submittedName>
</protein>
<reference evidence="1 2" key="1">
    <citation type="journal article" date="2019" name="Int. J. Syst. Evol. Microbiol.">
        <title>The Global Catalogue of Microorganisms (GCM) 10K type strain sequencing project: providing services to taxonomists for standard genome sequencing and annotation.</title>
        <authorList>
            <consortium name="The Broad Institute Genomics Platform"/>
            <consortium name="The Broad Institute Genome Sequencing Center for Infectious Disease"/>
            <person name="Wu L."/>
            <person name="Ma J."/>
        </authorList>
    </citation>
    <scope>NUCLEOTIDE SEQUENCE [LARGE SCALE GENOMIC DNA]</scope>
    <source>
        <strain evidence="1 2">DT55</strain>
    </source>
</reference>
<evidence type="ECO:0000313" key="2">
    <source>
        <dbReference type="Proteomes" id="UP001596388"/>
    </source>
</evidence>
<accession>A0ABD5WTN4</accession>
<sequence length="69" mass="6523">MTDHASLATRLPLGSEACVSWSVVAPVAPVASVAARSAAFNGKANATGTIGAGNGAAAPAYVPSASIAA</sequence>
<organism evidence="1 2">
    <name type="scientific">Halobaculum marinum</name>
    <dbReference type="NCBI Taxonomy" id="3031996"/>
    <lineage>
        <taxon>Archaea</taxon>
        <taxon>Methanobacteriati</taxon>
        <taxon>Methanobacteriota</taxon>
        <taxon>Stenosarchaea group</taxon>
        <taxon>Halobacteria</taxon>
        <taxon>Halobacteriales</taxon>
        <taxon>Haloferacaceae</taxon>
        <taxon>Halobaculum</taxon>
    </lineage>
</organism>